<dbReference type="SUPFAM" id="SSF52540">
    <property type="entry name" value="P-loop containing nucleoside triphosphate hydrolases"/>
    <property type="match status" value="1"/>
</dbReference>
<feature type="region of interest" description="Disordered" evidence="10">
    <location>
        <begin position="203"/>
        <end position="246"/>
    </location>
</feature>
<dbReference type="Gene3D" id="1.10.220.150">
    <property type="entry name" value="Arf GTPase activating protein"/>
    <property type="match status" value="1"/>
</dbReference>
<evidence type="ECO:0000256" key="8">
    <source>
        <dbReference type="PROSITE-ProRule" id="PRU00023"/>
    </source>
</evidence>
<evidence type="ECO:0000256" key="6">
    <source>
        <dbReference type="ARBA" id="ARBA00022833"/>
    </source>
</evidence>
<gene>
    <name evidence="13" type="primary">AGAP2</name>
</gene>
<dbReference type="SMART" id="SM00173">
    <property type="entry name" value="RAS"/>
    <property type="match status" value="1"/>
</dbReference>
<dbReference type="PANTHER" id="PTHR45819:SF3">
    <property type="entry name" value="ARF-GAP WITH GTPASE, ANK REPEAT AND PH DOMAIN-CONTAINING PROTEIN 2"/>
    <property type="match status" value="1"/>
</dbReference>
<dbReference type="SMART" id="SM00105">
    <property type="entry name" value="ArfGap"/>
    <property type="match status" value="1"/>
</dbReference>
<dbReference type="GeneTree" id="ENSGT00940000158956"/>
<dbReference type="InterPro" id="IPR027417">
    <property type="entry name" value="P-loop_NTPase"/>
</dbReference>
<name>A0A670YGK4_PSETE</name>
<organism evidence="13 14">
    <name type="scientific">Pseudonaja textilis</name>
    <name type="common">Eastern brown snake</name>
    <dbReference type="NCBI Taxonomy" id="8673"/>
    <lineage>
        <taxon>Eukaryota</taxon>
        <taxon>Metazoa</taxon>
        <taxon>Chordata</taxon>
        <taxon>Craniata</taxon>
        <taxon>Vertebrata</taxon>
        <taxon>Euteleostomi</taxon>
        <taxon>Lepidosauria</taxon>
        <taxon>Squamata</taxon>
        <taxon>Bifurcata</taxon>
        <taxon>Unidentata</taxon>
        <taxon>Episquamata</taxon>
        <taxon>Toxicofera</taxon>
        <taxon>Serpentes</taxon>
        <taxon>Colubroidea</taxon>
        <taxon>Elapidae</taxon>
        <taxon>Hydrophiinae</taxon>
        <taxon>Pseudonaja</taxon>
    </lineage>
</organism>
<dbReference type="AlphaFoldDB" id="A0A670YGK4"/>
<evidence type="ECO:0000259" key="12">
    <source>
        <dbReference type="PROSITE" id="PS50115"/>
    </source>
</evidence>
<sequence length="756" mass="82229">MTGSYLGLEPAEGGQFKKEVVVDGQSHLLLIREEAGPPDAKFANWADAVIFVFSLENEASFQELTQFYGLLTNYRAVSDMALALVGTQDKISASNPRVIEDSRARTLCTEMRRCLYYETCATYGLNVDRVFSEVAQKIVNLKKQQQLLASCKSLPSTPSHSAVSTPVGGIYFASNGGHTSDYSSSLPSTPNISHRELRSEASAIIGTPSSLQRGTKRRTSLFTNRRGSDTEKRSLDSRGDNTGSGRAIPIKQSFLLKRSGNSLNKEWKKKYVTLSSNGLLFYHPSINDYIHGTHGKEMDLLRTTVKVPGKRPPRAISACGASSSINGLVKDMSSVGVGDSSSNSSSSSSMASELSSAEVCSAGRTESAIPDRPGMFSYSLKASEEDMVDRQEISHLKPGLSMAAEGLSSPGSSGKDPPPSPMIDRKKHRRKKLATPSKTEGSAGQAEEEENFEFIIVSSTGQTWHFEANSFEERDSWVQAIESQILASLQCCESSKNKARMDSQSEAVAIQAIRNAKGNSLCVDCGALNPTWASLNLGALICIECSGIHRNLGTHLSRVRSLDLDDWPLELTLVLTSIGNETANSVWEKCTQGRRKPTCESSREERESWIRAKYEQRLFLAPLPNSELSLGCQLFQAALDQDLGAVLLLLAHSSKEQINAPTGDKDRRTALHVACDLSHVVITQLLVWYGADVKAHDAVGHTALFYARRAGSQECIDILMQHGCPNEGYSTIATPGLRRKSSSASMGRPEARTALV</sequence>
<dbReference type="GO" id="GO:0005525">
    <property type="term" value="F:GTP binding"/>
    <property type="evidence" value="ECO:0007669"/>
    <property type="project" value="InterPro"/>
</dbReference>
<dbReference type="SMART" id="SM00248">
    <property type="entry name" value="ANK"/>
    <property type="match status" value="2"/>
</dbReference>
<evidence type="ECO:0000256" key="9">
    <source>
        <dbReference type="PROSITE-ProRule" id="PRU00288"/>
    </source>
</evidence>
<dbReference type="SMART" id="SM00233">
    <property type="entry name" value="PH"/>
    <property type="match status" value="1"/>
</dbReference>
<dbReference type="Gene3D" id="3.40.50.300">
    <property type="entry name" value="P-loop containing nucleotide triphosphate hydrolases"/>
    <property type="match status" value="1"/>
</dbReference>
<reference evidence="13" key="2">
    <citation type="submission" date="2025-09" db="UniProtKB">
        <authorList>
            <consortium name="Ensembl"/>
        </authorList>
    </citation>
    <scope>IDENTIFICATION</scope>
</reference>
<reference evidence="13" key="1">
    <citation type="submission" date="2025-08" db="UniProtKB">
        <authorList>
            <consortium name="Ensembl"/>
        </authorList>
    </citation>
    <scope>IDENTIFICATION</scope>
</reference>
<dbReference type="InterPro" id="IPR051282">
    <property type="entry name" value="Arf-GAP_GTPase_ANK_PH"/>
</dbReference>
<evidence type="ECO:0000256" key="2">
    <source>
        <dbReference type="ARBA" id="ARBA00022468"/>
    </source>
</evidence>
<keyword evidence="14" id="KW-1185">Reference proteome</keyword>
<dbReference type="InterPro" id="IPR038508">
    <property type="entry name" value="ArfGAP_dom_sf"/>
</dbReference>
<dbReference type="GO" id="GO:0005096">
    <property type="term" value="F:GTPase activator activity"/>
    <property type="evidence" value="ECO:0007669"/>
    <property type="project" value="UniProtKB-KW"/>
</dbReference>
<dbReference type="SMART" id="SM00175">
    <property type="entry name" value="RAB"/>
    <property type="match status" value="1"/>
</dbReference>
<evidence type="ECO:0000256" key="7">
    <source>
        <dbReference type="ARBA" id="ARBA00023043"/>
    </source>
</evidence>
<evidence type="ECO:0000256" key="5">
    <source>
        <dbReference type="ARBA" id="ARBA00022771"/>
    </source>
</evidence>
<keyword evidence="5 9" id="KW-0863">Zinc-finger</keyword>
<dbReference type="SUPFAM" id="SSF50729">
    <property type="entry name" value="PH domain-like"/>
    <property type="match status" value="1"/>
</dbReference>
<dbReference type="Proteomes" id="UP000472273">
    <property type="component" value="Unplaced"/>
</dbReference>
<dbReference type="GO" id="GO:0005634">
    <property type="term" value="C:nucleus"/>
    <property type="evidence" value="ECO:0007669"/>
    <property type="project" value="TreeGrafter"/>
</dbReference>
<keyword evidence="7 8" id="KW-0040">ANK repeat</keyword>
<dbReference type="InterPro" id="IPR001849">
    <property type="entry name" value="PH_domain"/>
</dbReference>
<dbReference type="Gene3D" id="2.30.29.30">
    <property type="entry name" value="Pleckstrin-homology domain (PH domain)/Phosphotyrosine-binding domain (PTB)"/>
    <property type="match status" value="2"/>
</dbReference>
<dbReference type="InterPro" id="IPR001164">
    <property type="entry name" value="ArfGAP_dom"/>
</dbReference>
<evidence type="ECO:0000256" key="4">
    <source>
        <dbReference type="ARBA" id="ARBA00022741"/>
    </source>
</evidence>
<dbReference type="GO" id="GO:0008270">
    <property type="term" value="F:zinc ion binding"/>
    <property type="evidence" value="ECO:0007669"/>
    <property type="project" value="UniProtKB-KW"/>
</dbReference>
<feature type="domain" description="PH" evidence="11">
    <location>
        <begin position="248"/>
        <end position="486"/>
    </location>
</feature>
<feature type="region of interest" description="Disordered" evidence="10">
    <location>
        <begin position="402"/>
        <end position="448"/>
    </location>
</feature>
<evidence type="ECO:0000313" key="14">
    <source>
        <dbReference type="Proteomes" id="UP000472273"/>
    </source>
</evidence>
<dbReference type="InterPro" id="IPR036770">
    <property type="entry name" value="Ankyrin_rpt-contain_sf"/>
</dbReference>
<dbReference type="InterPro" id="IPR002110">
    <property type="entry name" value="Ankyrin_rpt"/>
</dbReference>
<evidence type="ECO:0000259" key="11">
    <source>
        <dbReference type="PROSITE" id="PS50003"/>
    </source>
</evidence>
<dbReference type="Pfam" id="PF00169">
    <property type="entry name" value="PH"/>
    <property type="match status" value="1"/>
</dbReference>
<dbReference type="Pfam" id="PF00071">
    <property type="entry name" value="Ras"/>
    <property type="match status" value="1"/>
</dbReference>
<feature type="compositionally biased region" description="Basic and acidic residues" evidence="10">
    <location>
        <begin position="226"/>
        <end position="239"/>
    </location>
</feature>
<evidence type="ECO:0000313" key="13">
    <source>
        <dbReference type="Ensembl" id="ENSPTXP00000010144.1"/>
    </source>
</evidence>
<dbReference type="InterPro" id="IPR001806">
    <property type="entry name" value="Small_GTPase"/>
</dbReference>
<keyword evidence="2" id="KW-0343">GTPase activation</keyword>
<evidence type="ECO:0000256" key="1">
    <source>
        <dbReference type="ARBA" id="ARBA00005430"/>
    </source>
</evidence>
<feature type="region of interest" description="Disordered" evidence="10">
    <location>
        <begin position="736"/>
        <end position="756"/>
    </location>
</feature>
<evidence type="ECO:0000256" key="10">
    <source>
        <dbReference type="SAM" id="MobiDB-lite"/>
    </source>
</evidence>
<keyword evidence="6" id="KW-0862">Zinc</keyword>
<dbReference type="InterPro" id="IPR011993">
    <property type="entry name" value="PH-like_dom_sf"/>
</dbReference>
<keyword evidence="3" id="KW-0479">Metal-binding</keyword>
<dbReference type="SUPFAM" id="SSF57863">
    <property type="entry name" value="ArfGap/RecO-like zinc finger"/>
    <property type="match status" value="1"/>
</dbReference>
<keyword evidence="4" id="KW-0547">Nucleotide-binding</keyword>
<dbReference type="PROSITE" id="PS51419">
    <property type="entry name" value="RAB"/>
    <property type="match status" value="1"/>
</dbReference>
<dbReference type="PROSITE" id="PS50003">
    <property type="entry name" value="PH_DOMAIN"/>
    <property type="match status" value="1"/>
</dbReference>
<dbReference type="PROSITE" id="PS51421">
    <property type="entry name" value="RAS"/>
    <property type="match status" value="1"/>
</dbReference>
<proteinExistence type="inferred from homology"/>
<dbReference type="PROSITE" id="PS50088">
    <property type="entry name" value="ANK_REPEAT"/>
    <property type="match status" value="1"/>
</dbReference>
<dbReference type="CDD" id="cd08836">
    <property type="entry name" value="ArfGap_AGAP"/>
    <property type="match status" value="1"/>
</dbReference>
<dbReference type="GO" id="GO:0003924">
    <property type="term" value="F:GTPase activity"/>
    <property type="evidence" value="ECO:0007669"/>
    <property type="project" value="InterPro"/>
</dbReference>
<dbReference type="GO" id="GO:0043524">
    <property type="term" value="P:negative regulation of neuron apoptotic process"/>
    <property type="evidence" value="ECO:0007669"/>
    <property type="project" value="TreeGrafter"/>
</dbReference>
<dbReference type="PROSITE" id="PS50115">
    <property type="entry name" value="ARFGAP"/>
    <property type="match status" value="1"/>
</dbReference>
<accession>A0A670YGK4</accession>
<dbReference type="Pfam" id="PF01412">
    <property type="entry name" value="ArfGap"/>
    <property type="match status" value="1"/>
</dbReference>
<feature type="repeat" description="ANK" evidence="8">
    <location>
        <begin position="666"/>
        <end position="698"/>
    </location>
</feature>
<feature type="domain" description="Arf-GAP" evidence="12">
    <location>
        <begin position="507"/>
        <end position="627"/>
    </location>
</feature>
<dbReference type="PANTHER" id="PTHR45819">
    <property type="entry name" value="CENTAURIN-GAMMA-1A"/>
    <property type="match status" value="1"/>
</dbReference>
<protein>
    <submittedName>
        <fullName evidence="13">ArfGAP with GTPase domain, ankyrin repeat and PH domain 2</fullName>
    </submittedName>
</protein>
<dbReference type="PROSITE" id="PS50297">
    <property type="entry name" value="ANK_REP_REGION"/>
    <property type="match status" value="1"/>
</dbReference>
<dbReference type="Gene3D" id="1.25.40.20">
    <property type="entry name" value="Ankyrin repeat-containing domain"/>
    <property type="match status" value="1"/>
</dbReference>
<dbReference type="InterPro" id="IPR037278">
    <property type="entry name" value="ARFGAP/RecO"/>
</dbReference>
<dbReference type="Ensembl" id="ENSPTXT00000010488.1">
    <property type="protein sequence ID" value="ENSPTXP00000010144.1"/>
    <property type="gene ID" value="ENSPTXG00000007142.1"/>
</dbReference>
<dbReference type="PRINTS" id="PR00405">
    <property type="entry name" value="REVINTRACTNG"/>
</dbReference>
<comment type="similarity">
    <text evidence="1">Belongs to the centaurin gamma-like family.</text>
</comment>
<dbReference type="Pfam" id="PF12796">
    <property type="entry name" value="Ank_2"/>
    <property type="match status" value="1"/>
</dbReference>
<dbReference type="SUPFAM" id="SSF48403">
    <property type="entry name" value="Ankyrin repeat"/>
    <property type="match status" value="1"/>
</dbReference>
<evidence type="ECO:0000256" key="3">
    <source>
        <dbReference type="ARBA" id="ARBA00022723"/>
    </source>
</evidence>